<dbReference type="AlphaFoldDB" id="A0A0W0RTR5"/>
<feature type="region of interest" description="Disordered" evidence="1">
    <location>
        <begin position="297"/>
        <end position="329"/>
    </location>
</feature>
<dbReference type="Proteomes" id="UP000054695">
    <property type="component" value="Unassembled WGS sequence"/>
</dbReference>
<feature type="transmembrane region" description="Helical" evidence="2">
    <location>
        <begin position="116"/>
        <end position="135"/>
    </location>
</feature>
<keyword evidence="2" id="KW-1133">Transmembrane helix</keyword>
<feature type="transmembrane region" description="Helical" evidence="2">
    <location>
        <begin position="155"/>
        <end position="177"/>
    </location>
</feature>
<accession>A0A0W0RTR5</accession>
<evidence type="ECO:0000256" key="2">
    <source>
        <dbReference type="SAM" id="Phobius"/>
    </source>
</evidence>
<keyword evidence="2" id="KW-0812">Transmembrane</keyword>
<sequence>MADDLSIQENKNSRDHSSFFLFLKKAWQDTFLPLAQEHEKNTYHFGHYFLGWPSKSNASKIAYFLTLKFITAPLTNLLSLITEFPLNFLSETYSFFKNKVLSWAPTHGITQSIRTLLLLSTMGLQNLFKGAYYLLRTVTSPRVSYEAARKVHPILGYLSALASVCIIGAAIAALAFFAPPIFAALMPSMGPGALSLLGTLAYPFVQLFSLVSLSISAATGAMLTFVTGTLFLGVLHLLGRKTIYPEEDPSEEMDEISPQSQTGSNVSHHLGRSSNHSLDNGFAIVAPSIEEESYLFDSPLGKRRSNTKEKTGDDFKPNDNQATIDKTMF</sequence>
<feature type="compositionally biased region" description="Basic and acidic residues" evidence="1">
    <location>
        <begin position="306"/>
        <end position="317"/>
    </location>
</feature>
<organism evidence="3 4">
    <name type="scientific">Legionella bozemanae</name>
    <name type="common">Fluoribacter bozemanae</name>
    <dbReference type="NCBI Taxonomy" id="447"/>
    <lineage>
        <taxon>Bacteria</taxon>
        <taxon>Pseudomonadati</taxon>
        <taxon>Pseudomonadota</taxon>
        <taxon>Gammaproteobacteria</taxon>
        <taxon>Legionellales</taxon>
        <taxon>Legionellaceae</taxon>
        <taxon>Legionella</taxon>
    </lineage>
</organism>
<dbReference type="RefSeq" id="WP_058459031.1">
    <property type="nucleotide sequence ID" value="NZ_CAAAIY010000016.1"/>
</dbReference>
<dbReference type="EMBL" id="LNXU01000015">
    <property type="protein sequence ID" value="KTC74455.1"/>
    <property type="molecule type" value="Genomic_DNA"/>
</dbReference>
<feature type="compositionally biased region" description="Polar residues" evidence="1">
    <location>
        <begin position="257"/>
        <end position="274"/>
    </location>
</feature>
<evidence type="ECO:0008006" key="5">
    <source>
        <dbReference type="Google" id="ProtNLM"/>
    </source>
</evidence>
<keyword evidence="2" id="KW-0472">Membrane</keyword>
<feature type="compositionally biased region" description="Polar residues" evidence="1">
    <location>
        <begin position="318"/>
        <end position="329"/>
    </location>
</feature>
<proteinExistence type="predicted"/>
<comment type="caution">
    <text evidence="3">The sequence shown here is derived from an EMBL/GenBank/DDBJ whole genome shotgun (WGS) entry which is preliminary data.</text>
</comment>
<feature type="transmembrane region" description="Helical" evidence="2">
    <location>
        <begin position="211"/>
        <end position="235"/>
    </location>
</feature>
<feature type="region of interest" description="Disordered" evidence="1">
    <location>
        <begin position="248"/>
        <end position="274"/>
    </location>
</feature>
<protein>
    <recommendedName>
        <fullName evidence="5">Transmembrane protein</fullName>
    </recommendedName>
</protein>
<name>A0A0W0RTR5_LEGBO</name>
<evidence type="ECO:0000313" key="3">
    <source>
        <dbReference type="EMBL" id="KTC74455.1"/>
    </source>
</evidence>
<gene>
    <name evidence="3" type="ORF">Lboz_1368</name>
</gene>
<dbReference type="PATRIC" id="fig|447.4.peg.1460"/>
<evidence type="ECO:0000256" key="1">
    <source>
        <dbReference type="SAM" id="MobiDB-lite"/>
    </source>
</evidence>
<evidence type="ECO:0000313" key="4">
    <source>
        <dbReference type="Proteomes" id="UP000054695"/>
    </source>
</evidence>
<feature type="transmembrane region" description="Helical" evidence="2">
    <location>
        <begin position="184"/>
        <end position="205"/>
    </location>
</feature>
<dbReference type="STRING" id="447.Lboz_1368"/>
<dbReference type="OrthoDB" id="5653329at2"/>
<reference evidence="3 4" key="1">
    <citation type="submission" date="2015-11" db="EMBL/GenBank/DDBJ databases">
        <title>Genomic analysis of 38 Legionella species identifies large and diverse effector repertoires.</title>
        <authorList>
            <person name="Burstein D."/>
            <person name="Amaro F."/>
            <person name="Zusman T."/>
            <person name="Lifshitz Z."/>
            <person name="Cohen O."/>
            <person name="Gilbert J.A."/>
            <person name="Pupko T."/>
            <person name="Shuman H.A."/>
            <person name="Segal G."/>
        </authorList>
    </citation>
    <scope>NUCLEOTIDE SEQUENCE [LARGE SCALE GENOMIC DNA]</scope>
    <source>
        <strain evidence="3 4">WIGA</strain>
    </source>
</reference>
<keyword evidence="4" id="KW-1185">Reference proteome</keyword>